<reference evidence="4" key="1">
    <citation type="submission" date="2016-10" db="EMBL/GenBank/DDBJ databases">
        <title>Sequence of Gallionella enrichment culture.</title>
        <authorList>
            <person name="Poehlein A."/>
            <person name="Muehling M."/>
            <person name="Daniel R."/>
        </authorList>
    </citation>
    <scope>NUCLEOTIDE SEQUENCE</scope>
</reference>
<dbReference type="GO" id="GO:0000018">
    <property type="term" value="P:regulation of DNA recombination"/>
    <property type="evidence" value="ECO:0007669"/>
    <property type="project" value="TreeGrafter"/>
</dbReference>
<evidence type="ECO:0000256" key="1">
    <source>
        <dbReference type="ARBA" id="ARBA00004453"/>
    </source>
</evidence>
<dbReference type="Pfam" id="PF04381">
    <property type="entry name" value="RdgC"/>
    <property type="match status" value="1"/>
</dbReference>
<dbReference type="NCBIfam" id="NF001464">
    <property type="entry name" value="PRK00321.1-5"/>
    <property type="match status" value="1"/>
</dbReference>
<dbReference type="HAMAP" id="MF_00194">
    <property type="entry name" value="RdgC"/>
    <property type="match status" value="1"/>
</dbReference>
<dbReference type="GO" id="GO:0043590">
    <property type="term" value="C:bacterial nucleoid"/>
    <property type="evidence" value="ECO:0007669"/>
    <property type="project" value="TreeGrafter"/>
</dbReference>
<dbReference type="PANTHER" id="PTHR38103">
    <property type="entry name" value="RECOMBINATION-ASSOCIATED PROTEIN RDGC"/>
    <property type="match status" value="1"/>
</dbReference>
<keyword evidence="2" id="KW-0963">Cytoplasm</keyword>
<dbReference type="AlphaFoldDB" id="A0A1J5RB60"/>
<evidence type="ECO:0000256" key="3">
    <source>
        <dbReference type="ARBA" id="ARBA00023172"/>
    </source>
</evidence>
<evidence type="ECO:0000313" key="4">
    <source>
        <dbReference type="EMBL" id="OIQ93312.1"/>
    </source>
</evidence>
<dbReference type="InterPro" id="IPR007476">
    <property type="entry name" value="RdgC"/>
</dbReference>
<sequence length="301" mass="33678">MWFKNLTLYRVPDWQISAGKLEAALARQAFQGCGQMDMESRGWVAPRGEGDALVHALGRQLLIALCVEQKLLPAAVITQYAKARAEEIEAQQGSKPGRKQLREIRERIADELLPRAFTRRRVTHAWIDPVNGWLVIDAANQARAEEVLEALRKSLDELPLALVNTRLSPMSAMTAWLAANEAPAGFTIDRDCEMLAPGDEKATVRYLRHPLEAQEVRAHIEEGKQVTKLALTWNERISFLLHENLQVKRLAFLDILKEQSEHNVEAAGEQFDADFAIMAGELARFLPELVTALGGIEDQAS</sequence>
<gene>
    <name evidence="4" type="primary">rdgC_4</name>
    <name evidence="4" type="ORF">GALL_247340</name>
</gene>
<dbReference type="GO" id="GO:0003690">
    <property type="term" value="F:double-stranded DNA binding"/>
    <property type="evidence" value="ECO:0007669"/>
    <property type="project" value="TreeGrafter"/>
</dbReference>
<name>A0A1J5RB60_9ZZZZ</name>
<dbReference type="EMBL" id="MLJW01000210">
    <property type="protein sequence ID" value="OIQ93312.1"/>
    <property type="molecule type" value="Genomic_DNA"/>
</dbReference>
<organism evidence="4">
    <name type="scientific">mine drainage metagenome</name>
    <dbReference type="NCBI Taxonomy" id="410659"/>
    <lineage>
        <taxon>unclassified sequences</taxon>
        <taxon>metagenomes</taxon>
        <taxon>ecological metagenomes</taxon>
    </lineage>
</organism>
<evidence type="ECO:0000256" key="2">
    <source>
        <dbReference type="ARBA" id="ARBA00022490"/>
    </source>
</evidence>
<comment type="subcellular location">
    <subcellularLocation>
        <location evidence="1">Cytoplasm</location>
        <location evidence="1">Nucleoid</location>
    </subcellularLocation>
</comment>
<dbReference type="NCBIfam" id="NF001463">
    <property type="entry name" value="PRK00321.1-4"/>
    <property type="match status" value="1"/>
</dbReference>
<comment type="caution">
    <text evidence="4">The sequence shown here is derived from an EMBL/GenBank/DDBJ whole genome shotgun (WGS) entry which is preliminary data.</text>
</comment>
<accession>A0A1J5RB60</accession>
<keyword evidence="3" id="KW-0233">DNA recombination</keyword>
<protein>
    <submittedName>
        <fullName evidence="4">Recombination-associated protein RdgC</fullName>
    </submittedName>
</protein>
<dbReference type="PANTHER" id="PTHR38103:SF1">
    <property type="entry name" value="RECOMBINATION-ASSOCIATED PROTEIN RDGC"/>
    <property type="match status" value="1"/>
</dbReference>
<dbReference type="GO" id="GO:0006310">
    <property type="term" value="P:DNA recombination"/>
    <property type="evidence" value="ECO:0007669"/>
    <property type="project" value="UniProtKB-KW"/>
</dbReference>
<proteinExistence type="inferred from homology"/>